<evidence type="ECO:0000313" key="1">
    <source>
        <dbReference type="EMBL" id="JAH53185.1"/>
    </source>
</evidence>
<organism evidence="1">
    <name type="scientific">Anguilla anguilla</name>
    <name type="common">European freshwater eel</name>
    <name type="synonym">Muraena anguilla</name>
    <dbReference type="NCBI Taxonomy" id="7936"/>
    <lineage>
        <taxon>Eukaryota</taxon>
        <taxon>Metazoa</taxon>
        <taxon>Chordata</taxon>
        <taxon>Craniata</taxon>
        <taxon>Vertebrata</taxon>
        <taxon>Euteleostomi</taxon>
        <taxon>Actinopterygii</taxon>
        <taxon>Neopterygii</taxon>
        <taxon>Teleostei</taxon>
        <taxon>Anguilliformes</taxon>
        <taxon>Anguillidae</taxon>
        <taxon>Anguilla</taxon>
    </lineage>
</organism>
<sequence length="53" mass="6356">MSALKRRKVEKKGTRCLHCACWKKCQPRLKRSWPLLTVQKPNQTHKSRWRAPV</sequence>
<accession>A0A0E9TJW0</accession>
<reference evidence="1" key="2">
    <citation type="journal article" date="2015" name="Fish Shellfish Immunol.">
        <title>Early steps in the European eel (Anguilla anguilla)-Vibrio vulnificus interaction in the gills: Role of the RtxA13 toxin.</title>
        <authorList>
            <person name="Callol A."/>
            <person name="Pajuelo D."/>
            <person name="Ebbesson L."/>
            <person name="Teles M."/>
            <person name="MacKenzie S."/>
            <person name="Amaro C."/>
        </authorList>
    </citation>
    <scope>NUCLEOTIDE SEQUENCE</scope>
</reference>
<protein>
    <submittedName>
        <fullName evidence="1">Uncharacterized protein</fullName>
    </submittedName>
</protein>
<name>A0A0E9TJW0_ANGAN</name>
<dbReference type="AlphaFoldDB" id="A0A0E9TJW0"/>
<dbReference type="EMBL" id="GBXM01055392">
    <property type="protein sequence ID" value="JAH53185.1"/>
    <property type="molecule type" value="Transcribed_RNA"/>
</dbReference>
<reference evidence="1" key="1">
    <citation type="submission" date="2014-11" db="EMBL/GenBank/DDBJ databases">
        <authorList>
            <person name="Amaro Gonzalez C."/>
        </authorList>
    </citation>
    <scope>NUCLEOTIDE SEQUENCE</scope>
</reference>
<proteinExistence type="predicted"/>